<proteinExistence type="predicted"/>
<name>A0A212Q946_9PROT</name>
<reference evidence="2 3" key="1">
    <citation type="submission" date="2017-06" db="EMBL/GenBank/DDBJ databases">
        <authorList>
            <person name="Kim H.J."/>
            <person name="Triplett B.A."/>
        </authorList>
    </citation>
    <scope>NUCLEOTIDE SEQUENCE [LARGE SCALE GENOMIC DNA]</scope>
    <source>
        <strain evidence="2 3">B29T1</strain>
    </source>
</reference>
<evidence type="ECO:0000256" key="1">
    <source>
        <dbReference type="SAM" id="Phobius"/>
    </source>
</evidence>
<sequence>MAEGERRQASRKGGIAFLGVTGLLVLVCAALAYMGYGREAPVRQNVVEGPPQQPTEAQRQAASKALLAVGVMEERLRTTLAAMDPPNCPPGAVLDQAKLGEARAASKPDIDKWQALLASSAPIQP</sequence>
<dbReference type="AlphaFoldDB" id="A0A212Q946"/>
<keyword evidence="1" id="KW-0812">Transmembrane</keyword>
<feature type="transmembrane region" description="Helical" evidence="1">
    <location>
        <begin position="15"/>
        <end position="36"/>
    </location>
</feature>
<keyword evidence="3" id="KW-1185">Reference proteome</keyword>
<accession>A0A212Q946</accession>
<evidence type="ECO:0000313" key="2">
    <source>
        <dbReference type="EMBL" id="SNB55891.1"/>
    </source>
</evidence>
<dbReference type="Proteomes" id="UP000197065">
    <property type="component" value="Unassembled WGS sequence"/>
</dbReference>
<evidence type="ECO:0000313" key="3">
    <source>
        <dbReference type="Proteomes" id="UP000197065"/>
    </source>
</evidence>
<organism evidence="2 3">
    <name type="scientific">Arboricoccus pini</name>
    <dbReference type="NCBI Taxonomy" id="1963835"/>
    <lineage>
        <taxon>Bacteria</taxon>
        <taxon>Pseudomonadati</taxon>
        <taxon>Pseudomonadota</taxon>
        <taxon>Alphaproteobacteria</taxon>
        <taxon>Geminicoccales</taxon>
        <taxon>Geminicoccaceae</taxon>
        <taxon>Arboricoccus</taxon>
    </lineage>
</organism>
<dbReference type="EMBL" id="FYEH01000001">
    <property type="protein sequence ID" value="SNB55891.1"/>
    <property type="molecule type" value="Genomic_DNA"/>
</dbReference>
<protein>
    <submittedName>
        <fullName evidence="2">Uncharacterized protein</fullName>
    </submittedName>
</protein>
<keyword evidence="1" id="KW-1133">Transmembrane helix</keyword>
<keyword evidence="1" id="KW-0472">Membrane</keyword>
<dbReference type="RefSeq" id="WP_088559789.1">
    <property type="nucleotide sequence ID" value="NZ_FYEH01000001.1"/>
</dbReference>
<gene>
    <name evidence="2" type="ORF">SAMN07250955_101506</name>
</gene>